<organism evidence="7 8">
    <name type="scientific">Mesotoga infera</name>
    <dbReference type="NCBI Taxonomy" id="1236046"/>
    <lineage>
        <taxon>Bacteria</taxon>
        <taxon>Thermotogati</taxon>
        <taxon>Thermotogota</taxon>
        <taxon>Thermotogae</taxon>
        <taxon>Kosmotogales</taxon>
        <taxon>Kosmotogaceae</taxon>
        <taxon>Mesotoga</taxon>
    </lineage>
</organism>
<dbReference type="GO" id="GO:0043190">
    <property type="term" value="C:ATP-binding cassette (ABC) transporter complex"/>
    <property type="evidence" value="ECO:0007669"/>
    <property type="project" value="TreeGrafter"/>
</dbReference>
<name>A0A7Z7PQE2_9BACT</name>
<dbReference type="GO" id="GO:0015920">
    <property type="term" value="P:lipopolysaccharide transport"/>
    <property type="evidence" value="ECO:0007669"/>
    <property type="project" value="TreeGrafter"/>
</dbReference>
<dbReference type="Pfam" id="PF03739">
    <property type="entry name" value="LptF_LptG"/>
    <property type="match status" value="1"/>
</dbReference>
<accession>A0A7Z7PQE2</accession>
<evidence type="ECO:0000256" key="1">
    <source>
        <dbReference type="ARBA" id="ARBA00004651"/>
    </source>
</evidence>
<keyword evidence="2" id="KW-1003">Cell membrane</keyword>
<evidence type="ECO:0000313" key="7">
    <source>
        <dbReference type="EMBL" id="SSC14050.1"/>
    </source>
</evidence>
<feature type="transmembrane region" description="Helical" evidence="6">
    <location>
        <begin position="366"/>
        <end position="388"/>
    </location>
</feature>
<keyword evidence="5 6" id="KW-0472">Membrane</keyword>
<proteinExistence type="predicted"/>
<protein>
    <submittedName>
        <fullName evidence="7">Permease YjgP/YjgQ family protein</fullName>
    </submittedName>
</protein>
<feature type="transmembrane region" description="Helical" evidence="6">
    <location>
        <begin position="55"/>
        <end position="78"/>
    </location>
</feature>
<dbReference type="PANTHER" id="PTHR33529:SF6">
    <property type="entry name" value="YJGP_YJGQ FAMILY PERMEASE"/>
    <property type="match status" value="1"/>
</dbReference>
<gene>
    <name evidence="7" type="ORF">MESINF_2610</name>
</gene>
<reference evidence="7 8" key="1">
    <citation type="submission" date="2017-01" db="EMBL/GenBank/DDBJ databases">
        <authorList>
            <person name="Erauso G."/>
        </authorList>
    </citation>
    <scope>NUCLEOTIDE SEQUENCE [LARGE SCALE GENOMIC DNA]</scope>
    <source>
        <strain evidence="7">MESINF1</strain>
    </source>
</reference>
<keyword evidence="8" id="KW-1185">Reference proteome</keyword>
<feature type="transmembrane region" description="Helical" evidence="6">
    <location>
        <begin position="275"/>
        <end position="295"/>
    </location>
</feature>
<dbReference type="Proteomes" id="UP000250796">
    <property type="component" value="Chromosome MESINF"/>
</dbReference>
<feature type="transmembrane region" description="Helical" evidence="6">
    <location>
        <begin position="302"/>
        <end position="322"/>
    </location>
</feature>
<evidence type="ECO:0000313" key="8">
    <source>
        <dbReference type="Proteomes" id="UP000250796"/>
    </source>
</evidence>
<feature type="transmembrane region" description="Helical" evidence="6">
    <location>
        <begin position="12"/>
        <end position="35"/>
    </location>
</feature>
<keyword evidence="3 6" id="KW-0812">Transmembrane</keyword>
<evidence type="ECO:0000256" key="5">
    <source>
        <dbReference type="ARBA" id="ARBA00023136"/>
    </source>
</evidence>
<evidence type="ECO:0000256" key="4">
    <source>
        <dbReference type="ARBA" id="ARBA00022989"/>
    </source>
</evidence>
<dbReference type="RefSeq" id="WP_169700318.1">
    <property type="nucleotide sequence ID" value="NZ_LS974202.1"/>
</dbReference>
<keyword evidence="4 6" id="KW-1133">Transmembrane helix</keyword>
<comment type="subcellular location">
    <subcellularLocation>
        <location evidence="1">Cell membrane</location>
        <topology evidence="1">Multi-pass membrane protein</topology>
    </subcellularLocation>
</comment>
<dbReference type="InterPro" id="IPR005495">
    <property type="entry name" value="LptG/LptF_permease"/>
</dbReference>
<dbReference type="KEGG" id="minf:MESINF_2610"/>
<evidence type="ECO:0000256" key="2">
    <source>
        <dbReference type="ARBA" id="ARBA00022475"/>
    </source>
</evidence>
<evidence type="ECO:0000256" key="3">
    <source>
        <dbReference type="ARBA" id="ARBA00022692"/>
    </source>
</evidence>
<dbReference type="EMBL" id="LS974202">
    <property type="protein sequence ID" value="SSC14050.1"/>
    <property type="molecule type" value="Genomic_DNA"/>
</dbReference>
<dbReference type="PANTHER" id="PTHR33529">
    <property type="entry name" value="SLR0882 PROTEIN-RELATED"/>
    <property type="match status" value="1"/>
</dbReference>
<evidence type="ECO:0000256" key="6">
    <source>
        <dbReference type="SAM" id="Phobius"/>
    </source>
</evidence>
<sequence length="1450" mass="164190">MGTLIKYIGYQTLGSFFIGLGGFIVFVSLELLYYLSDMIIRYKVGIDKLFLLIYYNLPEFIVMGIPVGVLLGIFWVLSRMRSDNELIALQTHGISLKKLVIPFLILGVVFSGVAYLLNDYLVPNASSKATEAMARFVYRQPEVTLKENVFMQDNQGRMIHVRRIDPETKELKGVSIYEVTRSEVTLTTATSAVISPKKWTLKDVRIYQVDSSGFLGAEMQFNTAEFEIDQDIERYLASFKAPKEKTSAELRQDIKAFKNTGIDTSSLEVALQEKYSMSVAPLVIVLLGVPVSLMFNLQSKAWSVIITFLLVVIYQGSGAWLSGMGKENLINPTLAPWIPNIVFAIVGVIVYSLIDTKASYRLSEMLTRLLRISVILLAIIVPGTLIGANVRIVGGSILGSQMGNEILLQDGVRVDYSSETLTATIDASNASVLTSNGNPISISFWGKVTMVSSETTINSERLILDLTNEKLESMEIYTRTEIEVPAVRGDTSSDGSKVPFYVYGSYIQSTIEASPTMNVTDGYITTCDRAHPHYKFRVSYAVVTPGRGMSVQNMIMYIGDLPVFYLPYYYFPLDNPDRRPFDVDLSGIVDAKTRITLRYLELDWLLLQGSWYRNWLSTEDAFTAKAALYTPFGDLELFGQFGQEKQTSYGGYALIKPKLEWISVQGGALYITGPSLKELQTPFTGLNLGETITSRKVTQMDPFAIKQTMNATELTLGYVQFLSPEEWDIELDVFGAYARLDDKALWMVNLQKLTIPTEEGFDTGFFKFKTREFDISGLFGQRYINKKILYSLRTKASAVQTEGELFDADFSVKSLNFSLASAAATFTELFDPAKMEDFILEVNTYLFTMGNLKIGGDLKGTFDASTTQLKMTMPADNKGIGKNYLTFVTDDEKLKINGRYALDYDSQHEKNKDKVFWIDPLDLLYKDFITVELKFYFESRYDGSFKIEGKKLRVYKDFELLKKEWGPVSLNVILEPAYEIAFEYESGSDFKLTKNQIPITLKNEVMWKPIEWYYLGIQYNPVLTYDFLKSEWRLDHPGKLITGVSTEVLKIDYSLELDYEELIASPTDMNWLGKGELKSEGKFDLWGTTLSHKSDTIFMPVTSKASETSYSVSFESDIFSHSTENKVYWQSNDLFDDFVNKERLTLSLKTKTKLEFTLDWTYDASPNIVDNERRLKDLNFGSSITLEDFATFALKFRYPYLSGQKKIYDRIRVELNNLTIGEIKWKSAFLDFTTGFSTFDSKYKFPAKYFSAAETRARFAIWESKQLEISSLTVGEYFIATKTASNTNYSAYSLGVANVKFNNSIVLGGSTGKFEEFGMSMELSFTDDIDFVMHINDLYFPMGSLSDKPGILKRFSFGIDGSGGRNFVEIGTYAGDISLWDESISKISPLYLDLHCMAAEIILKISFGSQVKTFAETLETIAVKFYIKELKDRYLVVGLHKGAPFFRFRF</sequence>
<feature type="transmembrane region" description="Helical" evidence="6">
    <location>
        <begin position="334"/>
        <end position="354"/>
    </location>
</feature>
<feature type="transmembrane region" description="Helical" evidence="6">
    <location>
        <begin position="99"/>
        <end position="117"/>
    </location>
</feature>